<dbReference type="GO" id="GO:0004134">
    <property type="term" value="F:4-alpha-glucanotransferase activity"/>
    <property type="evidence" value="ECO:0007669"/>
    <property type="project" value="InterPro"/>
</dbReference>
<evidence type="ECO:0000259" key="1">
    <source>
        <dbReference type="Pfam" id="PF06202"/>
    </source>
</evidence>
<dbReference type="InterPro" id="IPR010401">
    <property type="entry name" value="AGL/Gdb1"/>
</dbReference>
<accession>C6LS25</accession>
<dbReference type="Proteomes" id="UP000002488">
    <property type="component" value="Unassembled WGS sequence"/>
</dbReference>
<evidence type="ECO:0000313" key="5">
    <source>
        <dbReference type="Proteomes" id="UP000002488"/>
    </source>
</evidence>
<organism evidence="4 5">
    <name type="scientific">Giardia intestinalis (strain ATCC 50581 / GS clone H7)</name>
    <name type="common">Giardia lamblia</name>
    <dbReference type="NCBI Taxonomy" id="598745"/>
    <lineage>
        <taxon>Eukaryota</taxon>
        <taxon>Metamonada</taxon>
        <taxon>Diplomonadida</taxon>
        <taxon>Hexamitidae</taxon>
        <taxon>Giardiinae</taxon>
        <taxon>Giardia</taxon>
    </lineage>
</organism>
<dbReference type="OMA" id="IHFREWN"/>
<proteinExistence type="predicted"/>
<dbReference type="Gene3D" id="3.20.20.80">
    <property type="entry name" value="Glycosidases"/>
    <property type="match status" value="1"/>
</dbReference>
<protein>
    <submittedName>
        <fullName evidence="4">4-alpha-glucanotransferase, amylo-alpha-1,6-glucosidase</fullName>
    </submittedName>
</protein>
<evidence type="ECO:0000259" key="3">
    <source>
        <dbReference type="Pfam" id="PF14702"/>
    </source>
</evidence>
<reference evidence="4 5" key="1">
    <citation type="journal article" date="2009" name="PLoS Pathog.">
        <title>Draft genome sequencing of giardia intestinalis assemblage B isolate GS: is human giardiasis caused by two different species?</title>
        <authorList>
            <person name="Franzen O."/>
            <person name="Jerlstrom-Hultqvist J."/>
            <person name="Castro E."/>
            <person name="Sherwood E."/>
            <person name="Ankarklev J."/>
            <person name="Reiner D.S."/>
            <person name="Palm D."/>
            <person name="Andersson J.O."/>
            <person name="Andersson B."/>
            <person name="Svard S.G."/>
        </authorList>
    </citation>
    <scope>NUCLEOTIDE SEQUENCE [LARGE SCALE GENOMIC DNA]</scope>
    <source>
        <strain evidence="5">ATCC 50581 / GS clone H7</strain>
    </source>
</reference>
<dbReference type="SUPFAM" id="SSF51445">
    <property type="entry name" value="(Trans)glycosidases"/>
    <property type="match status" value="1"/>
</dbReference>
<evidence type="ECO:0000259" key="2">
    <source>
        <dbReference type="Pfam" id="PF14701"/>
    </source>
</evidence>
<dbReference type="Pfam" id="PF14702">
    <property type="entry name" value="hGDE_central"/>
    <property type="match status" value="1"/>
</dbReference>
<dbReference type="Pfam" id="PF14701">
    <property type="entry name" value="hDGE_amylase"/>
    <property type="match status" value="2"/>
</dbReference>
<keyword evidence="4" id="KW-0808">Transferase</keyword>
<feature type="domain" description="Glycogen debranching enzyme glucanotransferase" evidence="2">
    <location>
        <begin position="121"/>
        <end position="257"/>
    </location>
</feature>
<feature type="domain" description="Glycogen debranching enzyme glucanotransferase" evidence="2">
    <location>
        <begin position="463"/>
        <end position="687"/>
    </location>
</feature>
<dbReference type="InterPro" id="IPR008928">
    <property type="entry name" value="6-hairpin_glycosidase_sf"/>
</dbReference>
<dbReference type="InterPro" id="IPR032792">
    <property type="entry name" value="AGL_glucanoTrfase"/>
</dbReference>
<sequence length="1735" mass="196157">MATVQVVINDFGRKLSPEAPIFIDPSSVAVLRVTIQPYEFMHLAEFCENRYLEIHCLHDAQLSLNLDFAVTGTALNCDIPVSKLSSGLYRMRLRYREIVVHAFQIAPEHNQSFFVTVNPPISREGISMCTVYSHALGPIDKWNDILGNMIDSKGFNMIHFTPINKFGSSGSCYSLSSWTEWHKAVGTELKLREFISQRLNKNGVLAMYDVVLNHVAPTARMLRTNPGYCFNIGDYPYLLPAALLDMNLRVIEASILRNGWSSVGTGVFGDETSLTPETMKTFRKSKDASGIHAPGHQKDAYYDLQFLLSEHEKKALTLYNLRCCYWEGADGEVGIHHAKASEFCHALTMFVGNVFDQLHLYEYELLDTESVVASFLDIIGNLRESEIHSFVEFCYSTVVEQYEKYTLVGGGRCAATLRMDRIFRAIGTANKTLWEPLTVGSCPDSLVSSRLADSFSSKSTAISQIKSVLDDDVESKTLTEDELQAKLRQVTETIRDICRAINERVYARSREDRQMILSAIGGGVWYRLFVDVKPAFQALCFSDRPHFDIFMHGFQPILSHLDDKLSSDEILQHLEMNPTETLKQIESGKILCAACNGWVMGAAYDFTAREHRAYLRCNVITWGDCVKLAYYLPDGSRNKPLWTAALVYVERCASIFNSIRVDNAHSTDKTLLRHLLSAARRANQDIYIMLECFLGSADADANFLQEVGANSLVHELINVTSIGELCGTVVFGGEPIGQVKDNLSLRIPALMFDVTHDNNPPGAEVSYHQRENLFILAAIACSNCRGGMATTFLMGIGYPKKIEVTNPNNYNALCSDGLIDMDRGFGLINARTLLSRLHSELLKNNYTQVYAHCHYDKLMTVERMNPATGESYIFVLRPAFKYNCAEWIGIIDIEFLGSYVRPYMYYRPDGYYRTIDDLQPDRLPFGINSEENRFMMSFNDSNFPKGSVLIFRKGSAREYSEIMSLAVSDANVQTFKNNFMRLPPFHQKWFLCQVCEDEGDYVQQGPYVFANDRGYLLPSYSGFDGIRDSLYVSDVSGPVAANIRYGDWLIDYICDRDQKYYERFCANDANTDDETREAMSSVLMALHRYVRMIKRIPTSLRPRCLRHVYAIFDEAINTAILVKEGLVAQSAISTAVQLTDLQLAFCHMYRASLSFIGFEPAYSNVDLKYANVVLSLLEQMDTFANDSLLTTLREDLYNEDSRLSQVSLCAGYPHFFRGMFRSWGRDIALSLTGVCTIHKSRQDIARQILVTSLSLLRHGLLPNLQDSGRRPRYNARDAVWFMLSALLDYIRYTGDESILDQAVVRFYPSDRQDDYELADGFYVLKDLVSGNETALCSRYIATIKELMIEIISRHHEGIHFREWNAGYQIDEHMRDEGFNIDIVVDDTYGLVSGGNASNCGTWMDKMGSCDWVNRGVPGSSRHGANIEINLCCLGVLDFICKKGKAFMPAAKCASQISFEAIEKWRNKLSKTLEDADGVSATHSTNPGAAISSGNDALIRTIHRQSKSRMLRDTITPDFLQAFKDCKDDKSKMKWRRVDPQNTYFRPNYFIGLSFLKDNESLLAGLKTEVSDGLHELHNGVMEDRYVIHARRHLKVTHAERQYGKPRDVVPWYMIGMRTVHHLDMAFRAYYDLHDSSSFETAGGMSYHNGPAWTHVYARAITSAILSGYSEPERLFINLVSFLNNHSNVNGSFKSVPELQQGDGSFCHASCTSQAWAVGGFAEALALLLKRKQRLF</sequence>
<dbReference type="PANTHER" id="PTHR10569">
    <property type="entry name" value="GLYCOGEN DEBRANCHING ENZYME"/>
    <property type="match status" value="1"/>
</dbReference>
<name>C6LS25_GIAIB</name>
<dbReference type="GO" id="GO:0005980">
    <property type="term" value="P:glycogen catabolic process"/>
    <property type="evidence" value="ECO:0007669"/>
    <property type="project" value="InterPro"/>
</dbReference>
<dbReference type="VEuPathDB" id="GiardiaDB:GL50581_1561"/>
<dbReference type="EMBL" id="ACGJ01002166">
    <property type="protein sequence ID" value="EET01166.1"/>
    <property type="molecule type" value="Genomic_DNA"/>
</dbReference>
<dbReference type="Pfam" id="PF06202">
    <property type="entry name" value="GDE_C"/>
    <property type="match status" value="2"/>
</dbReference>
<feature type="domain" description="Glycogen debranching enzyme C-terminal" evidence="1">
    <location>
        <begin position="1614"/>
        <end position="1719"/>
    </location>
</feature>
<dbReference type="GO" id="GO:0004135">
    <property type="term" value="F:amylo-alpha-1,6-glucosidase activity"/>
    <property type="evidence" value="ECO:0007669"/>
    <property type="project" value="InterPro"/>
</dbReference>
<dbReference type="PANTHER" id="PTHR10569:SF2">
    <property type="entry name" value="GLYCOGEN DEBRANCHING ENZYME"/>
    <property type="match status" value="1"/>
</dbReference>
<gene>
    <name evidence="4" type="ORF">GL50581_1561</name>
</gene>
<dbReference type="SUPFAM" id="SSF48208">
    <property type="entry name" value="Six-hairpin glycosidases"/>
    <property type="match status" value="1"/>
</dbReference>
<dbReference type="InterPro" id="IPR017853">
    <property type="entry name" value="GH"/>
</dbReference>
<evidence type="ECO:0000313" key="4">
    <source>
        <dbReference type="EMBL" id="EET01166.1"/>
    </source>
</evidence>
<dbReference type="InterPro" id="IPR032790">
    <property type="entry name" value="GDE_C"/>
</dbReference>
<dbReference type="OrthoDB" id="10248904at2759"/>
<feature type="domain" description="Glycogen debranching enzyme C-terminal" evidence="1">
    <location>
        <begin position="1204"/>
        <end position="1553"/>
    </location>
</feature>
<feature type="domain" description="Glycogen debranching enzyme central" evidence="3">
    <location>
        <begin position="826"/>
        <end position="1056"/>
    </location>
</feature>
<comment type="caution">
    <text evidence="4">The sequence shown here is derived from an EMBL/GenBank/DDBJ whole genome shotgun (WGS) entry which is preliminary data.</text>
</comment>
<dbReference type="InterPro" id="IPR032788">
    <property type="entry name" value="AGL_central"/>
</dbReference>